<evidence type="ECO:0000313" key="1">
    <source>
        <dbReference type="EMBL" id="KAI5678144.1"/>
    </source>
</evidence>
<protein>
    <submittedName>
        <fullName evidence="1">Uncharacterized protein</fullName>
    </submittedName>
</protein>
<sequence length="235" mass="25841">MIERLAGIRLSLTHFSYYKIFMLQKVDDMIIGVLEGPPSSPTQYTSVMRKVQNIIRQCMVSISGIRPQEPVPECGARRVKRGAHRLPGGRAREERERERGRGYGRQRYGDPGSYVPLDPFDNPDLDASTFSLGLMPIAPSHPSGADTSYVPLDPFDSLDADYVQPPPSAGGTSYAPLPPSTLGLSFDAPPPPGTVGSSVPYMPHNNLTLDIVLGVRLLDLLYLIIVRVLSLDYYL</sequence>
<reference evidence="2" key="1">
    <citation type="journal article" date="2023" name="Nat. Plants">
        <title>Single-cell RNA sequencing provides a high-resolution roadmap for understanding the multicellular compartmentation of specialized metabolism.</title>
        <authorList>
            <person name="Sun S."/>
            <person name="Shen X."/>
            <person name="Li Y."/>
            <person name="Li Y."/>
            <person name="Wang S."/>
            <person name="Li R."/>
            <person name="Zhang H."/>
            <person name="Shen G."/>
            <person name="Guo B."/>
            <person name="Wei J."/>
            <person name="Xu J."/>
            <person name="St-Pierre B."/>
            <person name="Chen S."/>
            <person name="Sun C."/>
        </authorList>
    </citation>
    <scope>NUCLEOTIDE SEQUENCE [LARGE SCALE GENOMIC DNA]</scope>
</reference>
<comment type="caution">
    <text evidence="1">The sequence shown here is derived from an EMBL/GenBank/DDBJ whole genome shotgun (WGS) entry which is preliminary data.</text>
</comment>
<gene>
    <name evidence="1" type="ORF">M9H77_09094</name>
</gene>
<keyword evidence="2" id="KW-1185">Reference proteome</keyword>
<name>A0ACC0BZU3_CATRO</name>
<dbReference type="EMBL" id="CM044702">
    <property type="protein sequence ID" value="KAI5678144.1"/>
    <property type="molecule type" value="Genomic_DNA"/>
</dbReference>
<evidence type="ECO:0000313" key="2">
    <source>
        <dbReference type="Proteomes" id="UP001060085"/>
    </source>
</evidence>
<organism evidence="1 2">
    <name type="scientific">Catharanthus roseus</name>
    <name type="common">Madagascar periwinkle</name>
    <name type="synonym">Vinca rosea</name>
    <dbReference type="NCBI Taxonomy" id="4058"/>
    <lineage>
        <taxon>Eukaryota</taxon>
        <taxon>Viridiplantae</taxon>
        <taxon>Streptophyta</taxon>
        <taxon>Embryophyta</taxon>
        <taxon>Tracheophyta</taxon>
        <taxon>Spermatophyta</taxon>
        <taxon>Magnoliopsida</taxon>
        <taxon>eudicotyledons</taxon>
        <taxon>Gunneridae</taxon>
        <taxon>Pentapetalae</taxon>
        <taxon>asterids</taxon>
        <taxon>lamiids</taxon>
        <taxon>Gentianales</taxon>
        <taxon>Apocynaceae</taxon>
        <taxon>Rauvolfioideae</taxon>
        <taxon>Vinceae</taxon>
        <taxon>Catharanthinae</taxon>
        <taxon>Catharanthus</taxon>
    </lineage>
</organism>
<accession>A0ACC0BZU3</accession>
<proteinExistence type="predicted"/>
<dbReference type="Proteomes" id="UP001060085">
    <property type="component" value="Linkage Group LG02"/>
</dbReference>